<proteinExistence type="predicted"/>
<sequence length="95" mass="9758">MDIGGDTSIVKSDVEPAVGDGRVAMWRVGGDKRMLTEWAAGTCMASASSPSGTWVGETQGFGSTVGPYPGGGVEFEEAQFGPLSKAMRLAMSVAI</sequence>
<reference evidence="3" key="1">
    <citation type="journal article" date="2017" name="Plant J.">
        <title>The pomegranate (Punica granatum L.) genome and the genomics of punicalagin biosynthesis.</title>
        <authorList>
            <person name="Qin G."/>
            <person name="Xu C."/>
            <person name="Ming R."/>
            <person name="Tang H."/>
            <person name="Guyot R."/>
            <person name="Kramer E.M."/>
            <person name="Hu Y."/>
            <person name="Yi X."/>
            <person name="Qi Y."/>
            <person name="Xu X."/>
            <person name="Gao Z."/>
            <person name="Pan H."/>
            <person name="Jian J."/>
            <person name="Tian Y."/>
            <person name="Yue Z."/>
            <person name="Xu Y."/>
        </authorList>
    </citation>
    <scope>NUCLEOTIDE SEQUENCE [LARGE SCALE GENOMIC DNA]</scope>
    <source>
        <strain evidence="3">cv. Dabenzi</strain>
    </source>
</reference>
<evidence type="ECO:0000313" key="4">
    <source>
        <dbReference type="Proteomes" id="UP000233551"/>
    </source>
</evidence>
<dbReference type="Proteomes" id="UP000233551">
    <property type="component" value="Unassembled WGS sequence"/>
</dbReference>
<keyword evidence="4" id="KW-1185">Reference proteome</keyword>
<reference evidence="1" key="2">
    <citation type="submission" date="2017-06" db="EMBL/GenBank/DDBJ databases">
        <title>The pomegranate genome and the genomics of punicalagin biosynthesis.</title>
        <authorList>
            <person name="Xu C."/>
        </authorList>
    </citation>
    <scope>NUCLEOTIDE SEQUENCE [LARGE SCALE GENOMIC DNA]</scope>
    <source>
        <tissue evidence="1">Fresh leaf</tissue>
    </source>
</reference>
<gene>
    <name evidence="1" type="ORF">CDL15_Pgr009206</name>
    <name evidence="2" type="ORF">CRG98_020414</name>
</gene>
<dbReference type="AlphaFoldDB" id="A0A218WWQ9"/>
<evidence type="ECO:0000313" key="3">
    <source>
        <dbReference type="Proteomes" id="UP000197138"/>
    </source>
</evidence>
<evidence type="ECO:0000313" key="2">
    <source>
        <dbReference type="EMBL" id="PKI59199.1"/>
    </source>
</evidence>
<organism evidence="1 3">
    <name type="scientific">Punica granatum</name>
    <name type="common">Pomegranate</name>
    <dbReference type="NCBI Taxonomy" id="22663"/>
    <lineage>
        <taxon>Eukaryota</taxon>
        <taxon>Viridiplantae</taxon>
        <taxon>Streptophyta</taxon>
        <taxon>Embryophyta</taxon>
        <taxon>Tracheophyta</taxon>
        <taxon>Spermatophyta</taxon>
        <taxon>Magnoliopsida</taxon>
        <taxon>eudicotyledons</taxon>
        <taxon>Gunneridae</taxon>
        <taxon>Pentapetalae</taxon>
        <taxon>rosids</taxon>
        <taxon>malvids</taxon>
        <taxon>Myrtales</taxon>
        <taxon>Lythraceae</taxon>
        <taxon>Punica</taxon>
    </lineage>
</organism>
<protein>
    <submittedName>
        <fullName evidence="1">Uncharacterized protein</fullName>
    </submittedName>
</protein>
<accession>A0A218WWQ9</accession>
<evidence type="ECO:0000313" key="1">
    <source>
        <dbReference type="EMBL" id="OWM76641.1"/>
    </source>
</evidence>
<dbReference type="EMBL" id="MTKT01003159">
    <property type="protein sequence ID" value="OWM76641.1"/>
    <property type="molecule type" value="Genomic_DNA"/>
</dbReference>
<reference evidence="2 4" key="3">
    <citation type="submission" date="2017-11" db="EMBL/GenBank/DDBJ databases">
        <title>De-novo sequencing of pomegranate (Punica granatum L.) genome.</title>
        <authorList>
            <person name="Akparov Z."/>
            <person name="Amiraslanov A."/>
            <person name="Hajiyeva S."/>
            <person name="Abbasov M."/>
            <person name="Kaur K."/>
            <person name="Hamwieh A."/>
            <person name="Solovyev V."/>
            <person name="Salamov A."/>
            <person name="Braich B."/>
            <person name="Kosarev P."/>
            <person name="Mahmoud A."/>
            <person name="Hajiyev E."/>
            <person name="Babayeva S."/>
            <person name="Izzatullayeva V."/>
            <person name="Mammadov A."/>
            <person name="Mammadov A."/>
            <person name="Sharifova S."/>
            <person name="Ojaghi J."/>
            <person name="Eynullazada K."/>
            <person name="Bayramov B."/>
            <person name="Abdulazimova A."/>
            <person name="Shahmuradov I."/>
        </authorList>
    </citation>
    <scope>NUCLEOTIDE SEQUENCE [LARGE SCALE GENOMIC DNA]</scope>
    <source>
        <strain evidence="2">AG2017</strain>
        <strain evidence="4">cv. AG2017</strain>
        <tissue evidence="2">Leaf</tissue>
    </source>
</reference>
<dbReference type="Proteomes" id="UP000197138">
    <property type="component" value="Unassembled WGS sequence"/>
</dbReference>
<dbReference type="EMBL" id="PGOL01001315">
    <property type="protein sequence ID" value="PKI59199.1"/>
    <property type="molecule type" value="Genomic_DNA"/>
</dbReference>
<comment type="caution">
    <text evidence="1">The sequence shown here is derived from an EMBL/GenBank/DDBJ whole genome shotgun (WGS) entry which is preliminary data.</text>
</comment>
<name>A0A218WWQ9_PUNGR</name>